<evidence type="ECO:0000313" key="2">
    <source>
        <dbReference type="EMBL" id="HIV99880.1"/>
    </source>
</evidence>
<dbReference type="EMBL" id="DXHV01000019">
    <property type="protein sequence ID" value="HIV99880.1"/>
    <property type="molecule type" value="Genomic_DNA"/>
</dbReference>
<reference evidence="2" key="2">
    <citation type="submission" date="2021-04" db="EMBL/GenBank/DDBJ databases">
        <authorList>
            <person name="Gilroy R."/>
        </authorList>
    </citation>
    <scope>NUCLEOTIDE SEQUENCE</scope>
    <source>
        <strain evidence="2">ChiHecec2B26-446</strain>
    </source>
</reference>
<accession>A0A9D1PVA4</accession>
<name>A0A9D1PVA4_9BACT</name>
<organism evidence="2 3">
    <name type="scientific">Candidatus Desulfovibrio intestinipullorum</name>
    <dbReference type="NCBI Taxonomy" id="2838536"/>
    <lineage>
        <taxon>Bacteria</taxon>
        <taxon>Pseudomonadati</taxon>
        <taxon>Thermodesulfobacteriota</taxon>
        <taxon>Desulfovibrionia</taxon>
        <taxon>Desulfovibrionales</taxon>
        <taxon>Desulfovibrionaceae</taxon>
        <taxon>Desulfovibrio</taxon>
    </lineage>
</organism>
<gene>
    <name evidence="2" type="ORF">H9894_01625</name>
</gene>
<evidence type="ECO:0000313" key="3">
    <source>
        <dbReference type="Proteomes" id="UP000886752"/>
    </source>
</evidence>
<reference evidence="2" key="1">
    <citation type="journal article" date="2021" name="PeerJ">
        <title>Extensive microbial diversity within the chicken gut microbiome revealed by metagenomics and culture.</title>
        <authorList>
            <person name="Gilroy R."/>
            <person name="Ravi A."/>
            <person name="Getino M."/>
            <person name="Pursley I."/>
            <person name="Horton D.L."/>
            <person name="Alikhan N.F."/>
            <person name="Baker D."/>
            <person name="Gharbi K."/>
            <person name="Hall N."/>
            <person name="Watson M."/>
            <person name="Adriaenssens E.M."/>
            <person name="Foster-Nyarko E."/>
            <person name="Jarju S."/>
            <person name="Secka A."/>
            <person name="Antonio M."/>
            <person name="Oren A."/>
            <person name="Chaudhuri R.R."/>
            <person name="La Ragione R."/>
            <person name="Hildebrand F."/>
            <person name="Pallen M.J."/>
        </authorList>
    </citation>
    <scope>NUCLEOTIDE SEQUENCE</scope>
    <source>
        <strain evidence="2">ChiHecec2B26-446</strain>
    </source>
</reference>
<comment type="caution">
    <text evidence="2">The sequence shown here is derived from an EMBL/GenBank/DDBJ whole genome shotgun (WGS) entry which is preliminary data.</text>
</comment>
<keyword evidence="1" id="KW-1133">Transmembrane helix</keyword>
<protein>
    <submittedName>
        <fullName evidence="2">Uncharacterized protein</fullName>
    </submittedName>
</protein>
<dbReference type="AlphaFoldDB" id="A0A9D1PVA4"/>
<keyword evidence="1" id="KW-0812">Transmembrane</keyword>
<keyword evidence="1" id="KW-0472">Membrane</keyword>
<dbReference type="Proteomes" id="UP000886752">
    <property type="component" value="Unassembled WGS sequence"/>
</dbReference>
<proteinExistence type="predicted"/>
<evidence type="ECO:0000256" key="1">
    <source>
        <dbReference type="SAM" id="Phobius"/>
    </source>
</evidence>
<feature type="transmembrane region" description="Helical" evidence="1">
    <location>
        <begin position="41"/>
        <end position="59"/>
    </location>
</feature>
<sequence length="65" mass="6941">MAFIEFALVVLFWAALVLALTSILTPNAAFLCRTKDRIHGLASWLGVAVLAGGLNMAFATSNTLF</sequence>